<protein>
    <submittedName>
        <fullName evidence="1">Uncharacterized protein</fullName>
    </submittedName>
</protein>
<dbReference type="EMBL" id="JAUTXU010000465">
    <property type="protein sequence ID" value="KAK3680365.1"/>
    <property type="molecule type" value="Genomic_DNA"/>
</dbReference>
<name>A0ACC3M8Y2_9PEZI</name>
<keyword evidence="2" id="KW-1185">Reference proteome</keyword>
<proteinExistence type="predicted"/>
<reference evidence="1" key="1">
    <citation type="submission" date="2023-07" db="EMBL/GenBank/DDBJ databases">
        <title>Black Yeasts Isolated from many extreme environments.</title>
        <authorList>
            <person name="Coleine C."/>
            <person name="Stajich J.E."/>
            <person name="Selbmann L."/>
        </authorList>
    </citation>
    <scope>NUCLEOTIDE SEQUENCE</scope>
    <source>
        <strain evidence="1">CCFEE 5714</strain>
    </source>
</reference>
<organism evidence="1 2">
    <name type="scientific">Vermiconidia calcicola</name>
    <dbReference type="NCBI Taxonomy" id="1690605"/>
    <lineage>
        <taxon>Eukaryota</taxon>
        <taxon>Fungi</taxon>
        <taxon>Dikarya</taxon>
        <taxon>Ascomycota</taxon>
        <taxon>Pezizomycotina</taxon>
        <taxon>Dothideomycetes</taxon>
        <taxon>Dothideomycetidae</taxon>
        <taxon>Mycosphaerellales</taxon>
        <taxon>Extremaceae</taxon>
        <taxon>Vermiconidia</taxon>
    </lineage>
</organism>
<dbReference type="Proteomes" id="UP001281147">
    <property type="component" value="Unassembled WGS sequence"/>
</dbReference>
<evidence type="ECO:0000313" key="2">
    <source>
        <dbReference type="Proteomes" id="UP001281147"/>
    </source>
</evidence>
<sequence length="144" mass="15283">MSTLPYSNPPGYAAELGNHFSYSQAVRLPGNILKISGQGGWDPSSGNIPAPTSAEAMLDQVARAFANVDDVLRAAGSSRGWGNVYLVRAYLVGMEDFDGAAVTATKEGLQKWCPGHRPVLTAVEVKGLALEGMRVEIEVEAYEG</sequence>
<comment type="caution">
    <text evidence="1">The sequence shown here is derived from an EMBL/GenBank/DDBJ whole genome shotgun (WGS) entry which is preliminary data.</text>
</comment>
<accession>A0ACC3M8Y2</accession>
<gene>
    <name evidence="1" type="ORF">LTR37_021291</name>
</gene>
<evidence type="ECO:0000313" key="1">
    <source>
        <dbReference type="EMBL" id="KAK3680365.1"/>
    </source>
</evidence>